<proteinExistence type="inferred from homology"/>
<feature type="transmembrane region" description="Helical" evidence="7">
    <location>
        <begin position="103"/>
        <end position="123"/>
    </location>
</feature>
<dbReference type="PRINTS" id="PR00958">
    <property type="entry name" value="HOMSERKINASE"/>
</dbReference>
<evidence type="ECO:0000313" key="9">
    <source>
        <dbReference type="Proteomes" id="UP000245020"/>
    </source>
</evidence>
<dbReference type="AlphaFoldDB" id="A0A2U2AGZ2"/>
<name>A0A2U2AGZ2_9GAMM</name>
<dbReference type="EMBL" id="QEWQ01000001">
    <property type="protein sequence ID" value="PWD81897.1"/>
    <property type="molecule type" value="Genomic_DNA"/>
</dbReference>
<evidence type="ECO:0000256" key="6">
    <source>
        <dbReference type="ARBA" id="ARBA00023136"/>
    </source>
</evidence>
<evidence type="ECO:0000256" key="3">
    <source>
        <dbReference type="ARBA" id="ARBA00022475"/>
    </source>
</evidence>
<dbReference type="RefSeq" id="WP_109188516.1">
    <property type="nucleotide sequence ID" value="NZ_BMYA01000001.1"/>
</dbReference>
<dbReference type="InterPro" id="IPR018383">
    <property type="entry name" value="UPF0324_pro"/>
</dbReference>
<feature type="transmembrane region" description="Helical" evidence="7">
    <location>
        <begin position="46"/>
        <end position="65"/>
    </location>
</feature>
<evidence type="ECO:0000256" key="4">
    <source>
        <dbReference type="ARBA" id="ARBA00022692"/>
    </source>
</evidence>
<feature type="transmembrane region" description="Helical" evidence="7">
    <location>
        <begin position="192"/>
        <end position="213"/>
    </location>
</feature>
<keyword evidence="3" id="KW-1003">Cell membrane</keyword>
<dbReference type="OrthoDB" id="9805703at2"/>
<feature type="transmembrane region" description="Helical" evidence="7">
    <location>
        <begin position="20"/>
        <end position="40"/>
    </location>
</feature>
<keyword evidence="4 7" id="KW-0812">Transmembrane</keyword>
<sequence>MSLLKYPSFIPKPQEIPGILPGLAVSCITALIAMLLAMWIPNIGAGPIAIGIGILAGNLYFKQPILSQGTKFSEGRLLEYAIVLLGFSVTFETLAHLGFAGTLYIILQISSTIILALLIGKLLRFSKNYALLMAAGNAVCGSSAIAAVAPVIRAKEAERGLIITIVNLMGTVMMFLLPVIAIYTYDSKLLQGAFIGGILQSVGQVIASSSMLGSEVMRDATLFKIMRIASLIIIVLLFHRLAQNGSQAPQSQESQELNKGNNADHRHAPRSFSQLFKLIPWYLFGFIIACALNSLSLVSDAIVALLLSFSHGFEVIALAAIGLRLNFMLLKQQGGKLALYALLLGAGQIIMALLLIGLFLG</sequence>
<feature type="transmembrane region" description="Helical" evidence="7">
    <location>
        <begin position="77"/>
        <end position="97"/>
    </location>
</feature>
<dbReference type="PANTHER" id="PTHR30106">
    <property type="entry name" value="INNER MEMBRANE PROTEIN YEIH-RELATED"/>
    <property type="match status" value="1"/>
</dbReference>
<comment type="subcellular location">
    <subcellularLocation>
        <location evidence="1">Cell membrane</location>
        <topology evidence="1">Multi-pass membrane protein</topology>
    </subcellularLocation>
</comment>
<evidence type="ECO:0000256" key="2">
    <source>
        <dbReference type="ARBA" id="ARBA00007977"/>
    </source>
</evidence>
<dbReference type="Pfam" id="PF03601">
    <property type="entry name" value="Cons_hypoth698"/>
    <property type="match status" value="1"/>
</dbReference>
<evidence type="ECO:0000256" key="1">
    <source>
        <dbReference type="ARBA" id="ARBA00004651"/>
    </source>
</evidence>
<dbReference type="GO" id="GO:0005886">
    <property type="term" value="C:plasma membrane"/>
    <property type="evidence" value="ECO:0007669"/>
    <property type="project" value="UniProtKB-SubCell"/>
</dbReference>
<feature type="transmembrane region" description="Helical" evidence="7">
    <location>
        <begin position="130"/>
        <end position="149"/>
    </location>
</feature>
<organism evidence="8 9">
    <name type="scientific">Ignatzschineria ureiclastica</name>
    <dbReference type="NCBI Taxonomy" id="472582"/>
    <lineage>
        <taxon>Bacteria</taxon>
        <taxon>Pseudomonadati</taxon>
        <taxon>Pseudomonadota</taxon>
        <taxon>Gammaproteobacteria</taxon>
        <taxon>Cardiobacteriales</taxon>
        <taxon>Ignatzschineriaceae</taxon>
        <taxon>Ignatzschineria</taxon>
    </lineage>
</organism>
<feature type="transmembrane region" description="Helical" evidence="7">
    <location>
        <begin position="275"/>
        <end position="295"/>
    </location>
</feature>
<comment type="similarity">
    <text evidence="2">Belongs to the UPF0324 family.</text>
</comment>
<protein>
    <submittedName>
        <fullName evidence="8">Putative sulfate exporter family transporter</fullName>
    </submittedName>
</protein>
<feature type="transmembrane region" description="Helical" evidence="7">
    <location>
        <begin position="161"/>
        <end position="185"/>
    </location>
</feature>
<evidence type="ECO:0000313" key="8">
    <source>
        <dbReference type="EMBL" id="PWD81897.1"/>
    </source>
</evidence>
<keyword evidence="6 7" id="KW-0472">Membrane</keyword>
<gene>
    <name evidence="8" type="ORF">DC083_01575</name>
</gene>
<feature type="transmembrane region" description="Helical" evidence="7">
    <location>
        <begin position="337"/>
        <end position="360"/>
    </location>
</feature>
<feature type="transmembrane region" description="Helical" evidence="7">
    <location>
        <begin position="225"/>
        <end position="242"/>
    </location>
</feature>
<keyword evidence="9" id="KW-1185">Reference proteome</keyword>
<dbReference type="PROSITE" id="PS51257">
    <property type="entry name" value="PROKAR_LIPOPROTEIN"/>
    <property type="match status" value="1"/>
</dbReference>
<evidence type="ECO:0000256" key="5">
    <source>
        <dbReference type="ARBA" id="ARBA00022989"/>
    </source>
</evidence>
<reference evidence="9" key="1">
    <citation type="submission" date="2018-05" db="EMBL/GenBank/DDBJ databases">
        <title>Ignatzschineria dubaiensis sp. nov., isolated from necrotic foot tissues of dromedaries (Camelus dromedarius) and associated maggots in Dubai, United Arab Emirates.</title>
        <authorList>
            <person name="Tsang C.C."/>
            <person name="Tang J.Y.M."/>
            <person name="Fong J.Y.H."/>
            <person name="Kinne J."/>
            <person name="Lee H.H."/>
            <person name="Joseph M."/>
            <person name="Jose S."/>
            <person name="Schuster R.K."/>
            <person name="Tang Y."/>
            <person name="Sivakumar S."/>
            <person name="Chen J.H.K."/>
            <person name="Teng J.L.L."/>
            <person name="Lau S.K.P."/>
            <person name="Wernery U."/>
            <person name="Woo P.C.Y."/>
        </authorList>
    </citation>
    <scope>NUCLEOTIDE SEQUENCE [LARGE SCALE GENOMIC DNA]</scope>
    <source>
        <strain evidence="9">KCTC 22644</strain>
    </source>
</reference>
<keyword evidence="5 7" id="KW-1133">Transmembrane helix</keyword>
<dbReference type="Proteomes" id="UP000245020">
    <property type="component" value="Unassembled WGS sequence"/>
</dbReference>
<dbReference type="PANTHER" id="PTHR30106:SF2">
    <property type="entry name" value="UPF0324 INNER MEMBRANE PROTEIN YEIH"/>
    <property type="match status" value="1"/>
</dbReference>
<feature type="transmembrane region" description="Helical" evidence="7">
    <location>
        <begin position="301"/>
        <end position="325"/>
    </location>
</feature>
<evidence type="ECO:0000256" key="7">
    <source>
        <dbReference type="SAM" id="Phobius"/>
    </source>
</evidence>
<comment type="caution">
    <text evidence="8">The sequence shown here is derived from an EMBL/GenBank/DDBJ whole genome shotgun (WGS) entry which is preliminary data.</text>
</comment>
<accession>A0A2U2AGZ2</accession>